<sequence>MTDLSKQSARQRENYYYMADAMRRLEYDLHQSIEDTGRIPPEWFAIARARTPKRKVRVTLGLEEDVLRFFKSMGAGHGPRINEVLRVYMHARLAGVIRGAETADFYRQREGAYDGERPRWGDTARELGEDVPEAPGEAEREARAALRARMRRMSEEG</sequence>
<evidence type="ECO:0000313" key="2">
    <source>
        <dbReference type="EMBL" id="PZX55191.1"/>
    </source>
</evidence>
<dbReference type="Proteomes" id="UP000249538">
    <property type="component" value="Unassembled WGS sequence"/>
</dbReference>
<organism evidence="2 3">
    <name type="scientific">Cereibacter changlensis</name>
    <dbReference type="NCBI Taxonomy" id="402884"/>
    <lineage>
        <taxon>Bacteria</taxon>
        <taxon>Pseudomonadati</taxon>
        <taxon>Pseudomonadota</taxon>
        <taxon>Alphaproteobacteria</taxon>
        <taxon>Rhodobacterales</taxon>
        <taxon>Paracoccaceae</taxon>
        <taxon>Cereibacter</taxon>
    </lineage>
</organism>
<dbReference type="InterPro" id="IPR025528">
    <property type="entry name" value="BrnA_antitoxin"/>
</dbReference>
<feature type="compositionally biased region" description="Basic and acidic residues" evidence="1">
    <location>
        <begin position="114"/>
        <end position="128"/>
    </location>
</feature>
<comment type="caution">
    <text evidence="2">The sequence shown here is derived from an EMBL/GenBank/DDBJ whole genome shotgun (WGS) entry which is preliminary data.</text>
</comment>
<dbReference type="EMBL" id="QKZS01000004">
    <property type="protein sequence ID" value="PZX55191.1"/>
    <property type="molecule type" value="Genomic_DNA"/>
</dbReference>
<protein>
    <submittedName>
        <fullName evidence="2">BrnA antitoxin of type II toxin-antitoxin system</fullName>
    </submittedName>
</protein>
<evidence type="ECO:0000256" key="1">
    <source>
        <dbReference type="SAM" id="MobiDB-lite"/>
    </source>
</evidence>
<dbReference type="Pfam" id="PF14384">
    <property type="entry name" value="BrnA_antitoxin"/>
    <property type="match status" value="1"/>
</dbReference>
<feature type="region of interest" description="Disordered" evidence="1">
    <location>
        <begin position="114"/>
        <end position="142"/>
    </location>
</feature>
<evidence type="ECO:0000313" key="3">
    <source>
        <dbReference type="Proteomes" id="UP000249538"/>
    </source>
</evidence>
<dbReference type="AlphaFoldDB" id="A0A2W7R4V0"/>
<name>A0A2W7R4V0_9RHOB</name>
<dbReference type="RefSeq" id="WP_211314623.1">
    <property type="nucleotide sequence ID" value="NZ_QKZS01000004.1"/>
</dbReference>
<reference evidence="2 3" key="1">
    <citation type="submission" date="2018-06" db="EMBL/GenBank/DDBJ databases">
        <title>Genomic Encyclopedia of Archaeal and Bacterial Type Strains, Phase II (KMG-II): from individual species to whole genera.</title>
        <authorList>
            <person name="Goeker M."/>
        </authorList>
    </citation>
    <scope>NUCLEOTIDE SEQUENCE [LARGE SCALE GENOMIC DNA]</scope>
    <source>
        <strain evidence="2 3">DSM 18774</strain>
    </source>
</reference>
<proteinExistence type="predicted"/>
<gene>
    <name evidence="2" type="ORF">LX76_01718</name>
</gene>
<accession>A0A2W7R4V0</accession>